<comment type="caution">
    <text evidence="1">The sequence shown here is derived from an EMBL/GenBank/DDBJ whole genome shotgun (WGS) entry which is preliminary data.</text>
</comment>
<evidence type="ECO:0000313" key="1">
    <source>
        <dbReference type="EMBL" id="GAJ22185.1"/>
    </source>
</evidence>
<organism evidence="1">
    <name type="scientific">marine sediment metagenome</name>
    <dbReference type="NCBI Taxonomy" id="412755"/>
    <lineage>
        <taxon>unclassified sequences</taxon>
        <taxon>metagenomes</taxon>
        <taxon>ecological metagenomes</taxon>
    </lineage>
</organism>
<protein>
    <submittedName>
        <fullName evidence="1">Uncharacterized protein</fullName>
    </submittedName>
</protein>
<proteinExistence type="predicted"/>
<reference evidence="1" key="1">
    <citation type="journal article" date="2014" name="Front. Microbiol.">
        <title>High frequency of phylogenetically diverse reductive dehalogenase-homologous genes in deep subseafloor sedimentary metagenomes.</title>
        <authorList>
            <person name="Kawai M."/>
            <person name="Futagami T."/>
            <person name="Toyoda A."/>
            <person name="Takaki Y."/>
            <person name="Nishi S."/>
            <person name="Hori S."/>
            <person name="Arai W."/>
            <person name="Tsubouchi T."/>
            <person name="Morono Y."/>
            <person name="Uchiyama I."/>
            <person name="Ito T."/>
            <person name="Fujiyama A."/>
            <person name="Inagaki F."/>
            <person name="Takami H."/>
        </authorList>
    </citation>
    <scope>NUCLEOTIDE SEQUENCE</scope>
    <source>
        <strain evidence="1">Expedition CK06-06</strain>
    </source>
</reference>
<name>X1W1L9_9ZZZZ</name>
<dbReference type="AlphaFoldDB" id="X1W1L9"/>
<dbReference type="EMBL" id="BARW01041057">
    <property type="protein sequence ID" value="GAJ22185.1"/>
    <property type="molecule type" value="Genomic_DNA"/>
</dbReference>
<accession>X1W1L9</accession>
<gene>
    <name evidence="1" type="ORF">S12H4_61696</name>
</gene>
<sequence length="53" mass="6088">MGFRKERKEAAKEIKKTPTRFICIPGIKPVKVPKTIPRKRNNKISISIISILL</sequence>